<dbReference type="EMBL" id="AP022613">
    <property type="protein sequence ID" value="BBZ39122.1"/>
    <property type="molecule type" value="Genomic_DNA"/>
</dbReference>
<organism evidence="1 2">
    <name type="scientific">Mycobacterium conspicuum</name>
    <dbReference type="NCBI Taxonomy" id="44010"/>
    <lineage>
        <taxon>Bacteria</taxon>
        <taxon>Bacillati</taxon>
        <taxon>Actinomycetota</taxon>
        <taxon>Actinomycetes</taxon>
        <taxon>Mycobacteriales</taxon>
        <taxon>Mycobacteriaceae</taxon>
        <taxon>Mycobacterium</taxon>
    </lineage>
</organism>
<evidence type="ECO:0000313" key="2">
    <source>
        <dbReference type="Proteomes" id="UP000467385"/>
    </source>
</evidence>
<dbReference type="Proteomes" id="UP000467385">
    <property type="component" value="Chromosome"/>
</dbReference>
<dbReference type="AlphaFoldDB" id="A0A1X1TDD1"/>
<dbReference type="RefSeq" id="WP_085232767.1">
    <property type="nucleotide sequence ID" value="NZ_AP022613.1"/>
</dbReference>
<sequence>MTGQPLPIYIPQDVDMAMVKAQVAATGVSAPPADMPGLLAVVNQARADGITLKIVLLDHNPPNDTPLRDISTVVGADYPDATVLTLSPSYVGTYSTHFPRVTLEAGEDIAKTGNPVVSAKHFLHELNTPEFPWTGLTIVLLVGVLAAAVGARFLQLRSRRTATSTAAADGPEPKPSQGA</sequence>
<proteinExistence type="predicted"/>
<keyword evidence="2" id="KW-1185">Reference proteome</keyword>
<gene>
    <name evidence="1" type="ORF">MCNS_21850</name>
</gene>
<reference evidence="1 2" key="1">
    <citation type="journal article" date="2019" name="Emerg. Microbes Infect.">
        <title>Comprehensive subspecies identification of 175 nontuberculous mycobacteria species based on 7547 genomic profiles.</title>
        <authorList>
            <person name="Matsumoto Y."/>
            <person name="Kinjo T."/>
            <person name="Motooka D."/>
            <person name="Nabeya D."/>
            <person name="Jung N."/>
            <person name="Uechi K."/>
            <person name="Horii T."/>
            <person name="Iida T."/>
            <person name="Fujita J."/>
            <person name="Nakamura S."/>
        </authorList>
    </citation>
    <scope>NUCLEOTIDE SEQUENCE [LARGE SCALE GENOMIC DNA]</scope>
    <source>
        <strain evidence="1 2">JCM 14738</strain>
    </source>
</reference>
<protein>
    <submittedName>
        <fullName evidence="1">Uncharacterized protein</fullName>
    </submittedName>
</protein>
<name>A0A1X1TDD1_9MYCO</name>
<dbReference type="InterPro" id="IPR046498">
    <property type="entry name" value="Rv1476-like"/>
</dbReference>
<evidence type="ECO:0000313" key="1">
    <source>
        <dbReference type="EMBL" id="BBZ39122.1"/>
    </source>
</evidence>
<accession>A0A1X1TDD1</accession>
<dbReference type="OrthoDB" id="4543462at2"/>
<dbReference type="STRING" id="44010.AWC00_11435"/>
<dbReference type="Pfam" id="PF20381">
    <property type="entry name" value="Rv1476"/>
    <property type="match status" value="1"/>
</dbReference>